<dbReference type="Proteomes" id="UP000275078">
    <property type="component" value="Unassembled WGS sequence"/>
</dbReference>
<sequence length="439" mass="49476">MSFKHGQIRWTAFGYLMEGDKYQFDPDPFVEHDMGKAESDTFVNCGIGEEEMPVQLERWSVFRMDDIYDYLMDLYLCRLLFTRPKEGNRVNAWKIEDDLKEIRSPWRLAGCLSYTLAQEPISHTVSATLAPIYSNPSVSTSNPHSDFYLIMSDKIPAPAAISSTGSEKAHTTKNNSLVADADADIEVLSVEPCSPQPKDEATTSELLSSQATTSYNEAFKDGFLQGVKVGRELASQGAQSPVPRSKTLTTPGTDSSTQAQAPECTVNKGPCCLMHVHARSDKRFQEIEIRERELREWVQGNSNLTDRPNVTYGLKNARNFVEVYERVRETNKVVEQMKGSHSVAYSETIQLTNILEERGEKDTKLQEQLDSIVPRLKDLEMRAAYDAGDENDTKLQEQLDSIVPRLKDLEMRAAYDADIEELWDTPNSNLPDAIRTVVP</sequence>
<keyword evidence="3" id="KW-1185">Reference proteome</keyword>
<evidence type="ECO:0000256" key="1">
    <source>
        <dbReference type="SAM" id="MobiDB-lite"/>
    </source>
</evidence>
<reference evidence="2 3" key="1">
    <citation type="journal article" date="2018" name="Nat. Ecol. Evol.">
        <title>Pezizomycetes genomes reveal the molecular basis of ectomycorrhizal truffle lifestyle.</title>
        <authorList>
            <person name="Murat C."/>
            <person name="Payen T."/>
            <person name="Noel B."/>
            <person name="Kuo A."/>
            <person name="Morin E."/>
            <person name="Chen J."/>
            <person name="Kohler A."/>
            <person name="Krizsan K."/>
            <person name="Balestrini R."/>
            <person name="Da Silva C."/>
            <person name="Montanini B."/>
            <person name="Hainaut M."/>
            <person name="Levati E."/>
            <person name="Barry K.W."/>
            <person name="Belfiori B."/>
            <person name="Cichocki N."/>
            <person name="Clum A."/>
            <person name="Dockter R.B."/>
            <person name="Fauchery L."/>
            <person name="Guy J."/>
            <person name="Iotti M."/>
            <person name="Le Tacon F."/>
            <person name="Lindquist E.A."/>
            <person name="Lipzen A."/>
            <person name="Malagnac F."/>
            <person name="Mello A."/>
            <person name="Molinier V."/>
            <person name="Miyauchi S."/>
            <person name="Poulain J."/>
            <person name="Riccioni C."/>
            <person name="Rubini A."/>
            <person name="Sitrit Y."/>
            <person name="Splivallo R."/>
            <person name="Traeger S."/>
            <person name="Wang M."/>
            <person name="Zifcakova L."/>
            <person name="Wipf D."/>
            <person name="Zambonelli A."/>
            <person name="Paolocci F."/>
            <person name="Nowrousian M."/>
            <person name="Ottonello S."/>
            <person name="Baldrian P."/>
            <person name="Spatafora J.W."/>
            <person name="Henrissat B."/>
            <person name="Nagy L.G."/>
            <person name="Aury J.M."/>
            <person name="Wincker P."/>
            <person name="Grigoriev I.V."/>
            <person name="Bonfante P."/>
            <person name="Martin F.M."/>
        </authorList>
    </citation>
    <scope>NUCLEOTIDE SEQUENCE [LARGE SCALE GENOMIC DNA]</scope>
    <source>
        <strain evidence="2 3">RN42</strain>
    </source>
</reference>
<protein>
    <submittedName>
        <fullName evidence="2">Uncharacterized protein</fullName>
    </submittedName>
</protein>
<evidence type="ECO:0000313" key="3">
    <source>
        <dbReference type="Proteomes" id="UP000275078"/>
    </source>
</evidence>
<accession>A0A3N4I368</accession>
<feature type="compositionally biased region" description="Polar residues" evidence="1">
    <location>
        <begin position="246"/>
        <end position="260"/>
    </location>
</feature>
<feature type="region of interest" description="Disordered" evidence="1">
    <location>
        <begin position="234"/>
        <end position="262"/>
    </location>
</feature>
<gene>
    <name evidence="2" type="ORF">BJ508DRAFT_309175</name>
</gene>
<organism evidence="2 3">
    <name type="scientific">Ascobolus immersus RN42</name>
    <dbReference type="NCBI Taxonomy" id="1160509"/>
    <lineage>
        <taxon>Eukaryota</taxon>
        <taxon>Fungi</taxon>
        <taxon>Dikarya</taxon>
        <taxon>Ascomycota</taxon>
        <taxon>Pezizomycotina</taxon>
        <taxon>Pezizomycetes</taxon>
        <taxon>Pezizales</taxon>
        <taxon>Ascobolaceae</taxon>
        <taxon>Ascobolus</taxon>
    </lineage>
</organism>
<dbReference type="EMBL" id="ML119710">
    <property type="protein sequence ID" value="RPA78540.1"/>
    <property type="molecule type" value="Genomic_DNA"/>
</dbReference>
<evidence type="ECO:0000313" key="2">
    <source>
        <dbReference type="EMBL" id="RPA78540.1"/>
    </source>
</evidence>
<name>A0A3N4I368_ASCIM</name>
<dbReference type="AlphaFoldDB" id="A0A3N4I368"/>
<proteinExistence type="predicted"/>